<protein>
    <submittedName>
        <fullName evidence="7">Restriction endonuclease subunit S</fullName>
        <ecNumber evidence="7">3.1.21.-</ecNumber>
    </submittedName>
</protein>
<evidence type="ECO:0000256" key="3">
    <source>
        <dbReference type="ARBA" id="ARBA00023125"/>
    </source>
</evidence>
<feature type="domain" description="Type I restriction modification DNA specificity" evidence="6">
    <location>
        <begin position="69"/>
        <end position="248"/>
    </location>
</feature>
<comment type="subunit">
    <text evidence="4">The methyltransferase is composed of M and S polypeptides.</text>
</comment>
<dbReference type="EMBL" id="JBHTNH010000019">
    <property type="protein sequence ID" value="MFD1361759.1"/>
    <property type="molecule type" value="Genomic_DNA"/>
</dbReference>
<evidence type="ECO:0000256" key="5">
    <source>
        <dbReference type="SAM" id="Coils"/>
    </source>
</evidence>
<keyword evidence="3" id="KW-0238">DNA-binding</keyword>
<organism evidence="7 8">
    <name type="scientific">Lentibacillus salinarum</name>
    <dbReference type="NCBI Taxonomy" id="446820"/>
    <lineage>
        <taxon>Bacteria</taxon>
        <taxon>Bacillati</taxon>
        <taxon>Bacillota</taxon>
        <taxon>Bacilli</taxon>
        <taxon>Bacillales</taxon>
        <taxon>Bacillaceae</taxon>
        <taxon>Lentibacillus</taxon>
    </lineage>
</organism>
<dbReference type="InterPro" id="IPR044946">
    <property type="entry name" value="Restrct_endonuc_typeI_TRD_sf"/>
</dbReference>
<comment type="caution">
    <text evidence="7">The sequence shown here is derived from an EMBL/GenBank/DDBJ whole genome shotgun (WGS) entry which is preliminary data.</text>
</comment>
<evidence type="ECO:0000313" key="8">
    <source>
        <dbReference type="Proteomes" id="UP001597178"/>
    </source>
</evidence>
<dbReference type="Gene3D" id="3.90.220.20">
    <property type="entry name" value="DNA methylase specificity domains"/>
    <property type="match status" value="2"/>
</dbReference>
<keyword evidence="7" id="KW-0255">Endonuclease</keyword>
<feature type="domain" description="Type I restriction modification DNA specificity" evidence="6">
    <location>
        <begin position="359"/>
        <end position="533"/>
    </location>
</feature>
<evidence type="ECO:0000256" key="2">
    <source>
        <dbReference type="ARBA" id="ARBA00022747"/>
    </source>
</evidence>
<dbReference type="InterPro" id="IPR051212">
    <property type="entry name" value="Type-I_RE_S_subunit"/>
</dbReference>
<comment type="similarity">
    <text evidence="1">Belongs to the type-I restriction system S methylase family.</text>
</comment>
<name>A0ABW3ZU32_9BACI</name>
<dbReference type="CDD" id="cd17521">
    <property type="entry name" value="RMtype1_S_Sau13435ORF2165P_TRD2-CR2_like"/>
    <property type="match status" value="1"/>
</dbReference>
<dbReference type="GO" id="GO:0016787">
    <property type="term" value="F:hydrolase activity"/>
    <property type="evidence" value="ECO:0007669"/>
    <property type="project" value="UniProtKB-KW"/>
</dbReference>
<feature type="coiled-coil region" evidence="5">
    <location>
        <begin position="4"/>
        <end position="31"/>
    </location>
</feature>
<dbReference type="SUPFAM" id="SSF116734">
    <property type="entry name" value="DNA methylase specificity domain"/>
    <property type="match status" value="2"/>
</dbReference>
<dbReference type="InterPro" id="IPR000055">
    <property type="entry name" value="Restrct_endonuc_typeI_TRD"/>
</dbReference>
<dbReference type="EC" id="3.1.21.-" evidence="7"/>
<sequence>MELLLKHFEEIVQTEEDVEELKKIILELAIQGNIVPQNKNEKPALKQLENEEKLHEKVPEITENPFDLPSNWTWLHMRDIMNIGSSKRVRKADWRNSGIPFYRAREIVKLSKHGFVNNDLFISKDHYSQLKDAVGVPRKNDLMVTGVGTIGVTYVVKESDEFYYKDASVLCFSNIYNINPDFVKLFMHSNFAKSQITKDAMGTTVSTLTIKRAKNLVFPLPPFNEQNRIVNRVNQLFAICDQLHTQIELEKQSSDKFNTNLFSRIQDASSPYQKEDLAFAIEHMDDLCQTKEDVDLLRQSLLSLAVQGKLVEQDPNDEPTSVLLENIEGEKERLVAEGKIRKPKKLPEIMEEEKPYELPQGWEWIRLGTISNKIHYGYTASAKDTDTGTKLLRISDIQKNKVNWNTVPYCDIDDDNYKKNSLQERDILIARTGGTIGKSFLIENILYPSVFASYLIRVQLNKTLNEKFFKYFLESSLYWNQLKSSSKGTGQPNVNATSLSKLITPLPPLKEQARIVNKIEQIFDKCDALEHNIELKSNYVVKFRNSVLNGLTDNKKLHEDY</sequence>
<dbReference type="Pfam" id="PF01420">
    <property type="entry name" value="Methylase_S"/>
    <property type="match status" value="2"/>
</dbReference>
<dbReference type="GO" id="GO:0004519">
    <property type="term" value="F:endonuclease activity"/>
    <property type="evidence" value="ECO:0007669"/>
    <property type="project" value="UniProtKB-KW"/>
</dbReference>
<dbReference type="Proteomes" id="UP001597178">
    <property type="component" value="Unassembled WGS sequence"/>
</dbReference>
<keyword evidence="8" id="KW-1185">Reference proteome</keyword>
<proteinExistence type="inferred from homology"/>
<evidence type="ECO:0000256" key="4">
    <source>
        <dbReference type="ARBA" id="ARBA00038652"/>
    </source>
</evidence>
<dbReference type="RefSeq" id="WP_382399637.1">
    <property type="nucleotide sequence ID" value="NZ_JBHTNH010000019.1"/>
</dbReference>
<dbReference type="PANTHER" id="PTHR43140">
    <property type="entry name" value="TYPE-1 RESTRICTION ENZYME ECOKI SPECIFICITY PROTEIN"/>
    <property type="match status" value="1"/>
</dbReference>
<gene>
    <name evidence="7" type="ORF">ACFQ4A_08840</name>
</gene>
<dbReference type="PANTHER" id="PTHR43140:SF1">
    <property type="entry name" value="TYPE I RESTRICTION ENZYME ECOKI SPECIFICITY SUBUNIT"/>
    <property type="match status" value="1"/>
</dbReference>
<evidence type="ECO:0000259" key="6">
    <source>
        <dbReference type="Pfam" id="PF01420"/>
    </source>
</evidence>
<keyword evidence="7" id="KW-0378">Hydrolase</keyword>
<accession>A0ABW3ZU32</accession>
<reference evidence="8" key="1">
    <citation type="journal article" date="2019" name="Int. J. Syst. Evol. Microbiol.">
        <title>The Global Catalogue of Microorganisms (GCM) 10K type strain sequencing project: providing services to taxonomists for standard genome sequencing and annotation.</title>
        <authorList>
            <consortium name="The Broad Institute Genomics Platform"/>
            <consortium name="The Broad Institute Genome Sequencing Center for Infectious Disease"/>
            <person name="Wu L."/>
            <person name="Ma J."/>
        </authorList>
    </citation>
    <scope>NUCLEOTIDE SEQUENCE [LARGE SCALE GENOMIC DNA]</scope>
    <source>
        <strain evidence="8">CCUG 54822</strain>
    </source>
</reference>
<evidence type="ECO:0000313" key="7">
    <source>
        <dbReference type="EMBL" id="MFD1361759.1"/>
    </source>
</evidence>
<keyword evidence="2" id="KW-0680">Restriction system</keyword>
<keyword evidence="7" id="KW-0540">Nuclease</keyword>
<evidence type="ECO:0000256" key="1">
    <source>
        <dbReference type="ARBA" id="ARBA00010923"/>
    </source>
</evidence>
<keyword evidence="5" id="KW-0175">Coiled coil</keyword>